<name>H5TVE7_9ACTN</name>
<feature type="disulfide bond" description="Redox-active" evidence="6">
    <location>
        <begin position="48"/>
        <end position="53"/>
    </location>
</feature>
<dbReference type="InterPro" id="IPR016156">
    <property type="entry name" value="FAD/NAD-linked_Rdtase_dimer_sf"/>
</dbReference>
<evidence type="ECO:0000313" key="9">
    <source>
        <dbReference type="EMBL" id="GAB37455.1"/>
    </source>
</evidence>
<dbReference type="SUPFAM" id="SSF51905">
    <property type="entry name" value="FAD/NAD(P)-binding domain"/>
    <property type="match status" value="1"/>
</dbReference>
<feature type="binding site" evidence="5">
    <location>
        <position position="326"/>
    </location>
    <ligand>
        <name>FAD</name>
        <dbReference type="ChEBI" id="CHEBI:57692"/>
    </ligand>
</feature>
<dbReference type="Pfam" id="PF02852">
    <property type="entry name" value="Pyr_redox_dim"/>
    <property type="match status" value="1"/>
</dbReference>
<feature type="binding site" evidence="5">
    <location>
        <position position="286"/>
    </location>
    <ligand>
        <name>NAD(+)</name>
        <dbReference type="ChEBI" id="CHEBI:57540"/>
    </ligand>
</feature>
<dbReference type="PIRSF" id="PIRSF000350">
    <property type="entry name" value="Mercury_reductase_MerA"/>
    <property type="match status" value="1"/>
</dbReference>
<proteinExistence type="inferred from homology"/>
<keyword evidence="3 5" id="KW-0274">FAD</keyword>
<feature type="domain" description="FAD/NAD(P)-binding" evidence="8">
    <location>
        <begin position="10"/>
        <end position="339"/>
    </location>
</feature>
<dbReference type="Pfam" id="PF07992">
    <property type="entry name" value="Pyr_redox_2"/>
    <property type="match status" value="1"/>
</dbReference>
<comment type="cofactor">
    <cofactor evidence="5">
        <name>FAD</name>
        <dbReference type="ChEBI" id="CHEBI:57692"/>
    </cofactor>
    <text evidence="5">Binds 1 FAD per subunit.</text>
</comment>
<organism evidence="9 10">
    <name type="scientific">Gordonia sputi NBRC 100414</name>
    <dbReference type="NCBI Taxonomy" id="1089453"/>
    <lineage>
        <taxon>Bacteria</taxon>
        <taxon>Bacillati</taxon>
        <taxon>Actinomycetota</taxon>
        <taxon>Actinomycetes</taxon>
        <taxon>Mycobacteriales</taxon>
        <taxon>Gordoniaceae</taxon>
        <taxon>Gordonia</taxon>
    </lineage>
</organism>
<evidence type="ECO:0000256" key="2">
    <source>
        <dbReference type="ARBA" id="ARBA00022630"/>
    </source>
</evidence>
<dbReference type="eggNOG" id="COG1249">
    <property type="taxonomic scope" value="Bacteria"/>
</dbReference>
<keyword evidence="10" id="KW-1185">Reference proteome</keyword>
<feature type="binding site" evidence="5">
    <location>
        <begin position="146"/>
        <end position="148"/>
    </location>
    <ligand>
        <name>FAD</name>
        <dbReference type="ChEBI" id="CHEBI:57692"/>
    </ligand>
</feature>
<comment type="similarity">
    <text evidence="1">Belongs to the class-I pyridine nucleotide-disulfide oxidoreductase family.</text>
</comment>
<evidence type="ECO:0000259" key="8">
    <source>
        <dbReference type="Pfam" id="PF07992"/>
    </source>
</evidence>
<dbReference type="Gene3D" id="3.30.390.30">
    <property type="match status" value="1"/>
</dbReference>
<evidence type="ECO:0000256" key="1">
    <source>
        <dbReference type="ARBA" id="ARBA00007532"/>
    </source>
</evidence>
<dbReference type="PRINTS" id="PR00411">
    <property type="entry name" value="PNDRDTASEI"/>
</dbReference>
<dbReference type="InterPro" id="IPR050151">
    <property type="entry name" value="Class-I_Pyr_Nuc-Dis_Oxidored"/>
</dbReference>
<dbReference type="Gene3D" id="3.50.50.60">
    <property type="entry name" value="FAD/NAD(P)-binding domain"/>
    <property type="match status" value="2"/>
</dbReference>
<keyword evidence="5" id="KW-0547">Nucleotide-binding</keyword>
<dbReference type="PANTHER" id="PTHR22912:SF151">
    <property type="entry name" value="DIHYDROLIPOYL DEHYDROGENASE, MITOCHONDRIAL"/>
    <property type="match status" value="1"/>
</dbReference>
<keyword evidence="4 5" id="KW-0520">NAD</keyword>
<dbReference type="SUPFAM" id="SSF55424">
    <property type="entry name" value="FAD/NAD-linked reductases, dimerisation (C-terminal) domain"/>
    <property type="match status" value="1"/>
</dbReference>
<dbReference type="EMBL" id="BAFC01000007">
    <property type="protein sequence ID" value="GAB37455.1"/>
    <property type="molecule type" value="Genomic_DNA"/>
</dbReference>
<dbReference type="PANTHER" id="PTHR22912">
    <property type="entry name" value="DISULFIDE OXIDOREDUCTASE"/>
    <property type="match status" value="1"/>
</dbReference>
<feature type="binding site" evidence="5">
    <location>
        <position position="57"/>
    </location>
    <ligand>
        <name>FAD</name>
        <dbReference type="ChEBI" id="CHEBI:57692"/>
    </ligand>
</feature>
<protein>
    <submittedName>
        <fullName evidence="9">Putative oxidoreductase</fullName>
    </submittedName>
</protein>
<feature type="domain" description="Pyridine nucleotide-disulphide oxidoreductase dimerisation" evidence="7">
    <location>
        <begin position="371"/>
        <end position="476"/>
    </location>
</feature>
<sequence length="488" mass="51537">MDFMADTDTYDVIVLGAGPAGENAADYAIRGSARRAVLVESQLVGGECSYWACMPSKALLGAGAALEAATGLPGSRTRIVDDQPEPGRLLAWRDSFTHNRDDSSQVDWARGAGIDVVRGVGRLVGEREVEVEGRRLRATEAVVLATGSDASIPPIPGLADAAPWTSRDATNLVEVPARIAVLGGGVVACEAATWLAELGSVVTMVVRGNALLPSMEPFVGERVLSGLRDRGVDIRFGTTFGSVARPEVDDTGYGRVHGGPAVVELANRDGDVVDRLEVDEILVAAGRRPRTVGVGLETLGIDPKSKLDVDDHLNVAGHDWLYAVGDVNGRAPLTHMGKYQARVAGDVIAARAEVRSLDGERFLATADHAAVPQVVFTEPQVGSVGLTERAARDAGIDVVTSELDIEVAGSALARENYSGHAVLVIDRARNVLVGATFVGPDIAELVHSATVAVVGEVPLERLWHAVPSYPTISEIWLRLLENLRGEQS</sequence>
<dbReference type="InterPro" id="IPR036188">
    <property type="entry name" value="FAD/NAD-bd_sf"/>
</dbReference>
<accession>H5TVE7</accession>
<evidence type="ECO:0000256" key="6">
    <source>
        <dbReference type="PIRSR" id="PIRSR000350-4"/>
    </source>
</evidence>
<dbReference type="InterPro" id="IPR004099">
    <property type="entry name" value="Pyr_nucl-diS_OxRdtase_dimer"/>
</dbReference>
<evidence type="ECO:0000259" key="7">
    <source>
        <dbReference type="Pfam" id="PF02852"/>
    </source>
</evidence>
<gene>
    <name evidence="9" type="ORF">GOSPT_007_00660</name>
</gene>
<evidence type="ECO:0000256" key="3">
    <source>
        <dbReference type="ARBA" id="ARBA00022827"/>
    </source>
</evidence>
<evidence type="ECO:0000256" key="5">
    <source>
        <dbReference type="PIRSR" id="PIRSR000350-3"/>
    </source>
</evidence>
<dbReference type="Proteomes" id="UP000005845">
    <property type="component" value="Unassembled WGS sequence"/>
</dbReference>
<feature type="binding site" evidence="5">
    <location>
        <position position="121"/>
    </location>
    <ligand>
        <name>FAD</name>
        <dbReference type="ChEBI" id="CHEBI:57692"/>
    </ligand>
</feature>
<dbReference type="GO" id="GO:0004148">
    <property type="term" value="F:dihydrolipoyl dehydrogenase (NADH) activity"/>
    <property type="evidence" value="ECO:0007669"/>
    <property type="project" value="TreeGrafter"/>
</dbReference>
<reference evidence="9 10" key="1">
    <citation type="submission" date="2012-02" db="EMBL/GenBank/DDBJ databases">
        <title>Whole genome shotgun sequence of Gordonia sputi NBRC 100414.</title>
        <authorList>
            <person name="Yoshida I."/>
            <person name="Hosoyama A."/>
            <person name="Tsuchikane K."/>
            <person name="Katsumata H."/>
            <person name="Yamazaki S."/>
            <person name="Fujita N."/>
        </authorList>
    </citation>
    <scope>NUCLEOTIDE SEQUENCE [LARGE SCALE GENOMIC DNA]</scope>
    <source>
        <strain evidence="9 10">NBRC 100414</strain>
    </source>
</reference>
<evidence type="ECO:0000256" key="4">
    <source>
        <dbReference type="ARBA" id="ARBA00023027"/>
    </source>
</evidence>
<dbReference type="GO" id="GO:0050660">
    <property type="term" value="F:flavin adenine dinucleotide binding"/>
    <property type="evidence" value="ECO:0007669"/>
    <property type="project" value="TreeGrafter"/>
</dbReference>
<comment type="caution">
    <text evidence="9">The sequence shown here is derived from an EMBL/GenBank/DDBJ whole genome shotgun (WGS) entry which is preliminary data.</text>
</comment>
<dbReference type="InterPro" id="IPR023753">
    <property type="entry name" value="FAD/NAD-binding_dom"/>
</dbReference>
<dbReference type="AlphaFoldDB" id="H5TVE7"/>
<evidence type="ECO:0000313" key="10">
    <source>
        <dbReference type="Proteomes" id="UP000005845"/>
    </source>
</evidence>
<dbReference type="PRINTS" id="PR00368">
    <property type="entry name" value="FADPNR"/>
</dbReference>
<dbReference type="InterPro" id="IPR001100">
    <property type="entry name" value="Pyr_nuc-diS_OxRdtase"/>
</dbReference>
<dbReference type="GO" id="GO:0006103">
    <property type="term" value="P:2-oxoglutarate metabolic process"/>
    <property type="evidence" value="ECO:0007669"/>
    <property type="project" value="TreeGrafter"/>
</dbReference>
<keyword evidence="2" id="KW-0285">Flavoprotein</keyword>
<feature type="binding site" evidence="5">
    <location>
        <begin position="183"/>
        <end position="190"/>
    </location>
    <ligand>
        <name>NAD(+)</name>
        <dbReference type="ChEBI" id="CHEBI:57540"/>
    </ligand>
</feature>